<sequence length="48" mass="5305">MRNQYRSLLGILCLATGITVILALILPSWIWSILLAIVLIGCGVMLFM</sequence>
<keyword evidence="1" id="KW-0812">Transmembrane</keyword>
<evidence type="ECO:0000313" key="5">
    <source>
        <dbReference type="Proteomes" id="UP000049127"/>
    </source>
</evidence>
<feature type="transmembrane region" description="Helical" evidence="1">
    <location>
        <begin position="7"/>
        <end position="24"/>
    </location>
</feature>
<protein>
    <submittedName>
        <fullName evidence="2">Membrane protein</fullName>
    </submittedName>
</protein>
<dbReference type="EMBL" id="LN679998">
    <property type="protein sequence ID" value="CEJ74803.1"/>
    <property type="molecule type" value="Genomic_DNA"/>
</dbReference>
<evidence type="ECO:0000256" key="1">
    <source>
        <dbReference type="SAM" id="Phobius"/>
    </source>
</evidence>
<dbReference type="AlphaFoldDB" id="A0A0A1SKC0"/>
<dbReference type="GeneID" id="97538514"/>
<organism evidence="3 5">
    <name type="scientific">Paraclostridium sordellii</name>
    <name type="common">Clostridium sordellii</name>
    <dbReference type="NCBI Taxonomy" id="1505"/>
    <lineage>
        <taxon>Bacteria</taxon>
        <taxon>Bacillati</taxon>
        <taxon>Bacillota</taxon>
        <taxon>Clostridia</taxon>
        <taxon>Peptostreptococcales</taxon>
        <taxon>Peptostreptococcaceae</taxon>
        <taxon>Paraclostridium</taxon>
    </lineage>
</organism>
<reference evidence="5" key="2">
    <citation type="submission" date="2015-01" db="EMBL/GenBank/DDBJ databases">
        <authorList>
            <person name="Aslett M.A."/>
            <person name="De Silva N."/>
        </authorList>
    </citation>
    <scope>NUCLEOTIDE SEQUENCE [LARGE SCALE GENOMIC DNA]</scope>
    <source>
        <strain evidence="2 4">ATCC9714</strain>
        <strain evidence="5">R28058</strain>
    </source>
</reference>
<dbReference type="EMBL" id="CEKZ01000014">
    <property type="protein sequence ID" value="CEQ04700.1"/>
    <property type="molecule type" value="Genomic_DNA"/>
</dbReference>
<keyword evidence="4" id="KW-1185">Reference proteome</keyword>
<evidence type="ECO:0000313" key="2">
    <source>
        <dbReference type="EMBL" id="CEJ74803.1"/>
    </source>
</evidence>
<evidence type="ECO:0000313" key="3">
    <source>
        <dbReference type="EMBL" id="CEQ04700.1"/>
    </source>
</evidence>
<evidence type="ECO:0000313" key="4">
    <source>
        <dbReference type="Proteomes" id="UP000032811"/>
    </source>
</evidence>
<accession>A0A0A1SKC0</accession>
<proteinExistence type="predicted"/>
<name>A0A0A1SKC0_PARSO</name>
<dbReference type="KEGG" id="psor:RSJ16_14705"/>
<keyword evidence="1" id="KW-1133">Transmembrane helix</keyword>
<feature type="transmembrane region" description="Helical" evidence="1">
    <location>
        <begin position="30"/>
        <end position="47"/>
    </location>
</feature>
<dbReference type="RefSeq" id="WP_021122935.1">
    <property type="nucleotide sequence ID" value="NZ_BDJI01000002.1"/>
</dbReference>
<dbReference type="Proteomes" id="UP000032811">
    <property type="component" value="Chromosome 1"/>
</dbReference>
<keyword evidence="1" id="KW-0472">Membrane</keyword>
<reference evidence="3" key="1">
    <citation type="submission" date="2015-01" db="EMBL/GenBank/DDBJ databases">
        <authorList>
            <person name="Aslett A.Martin."/>
            <person name="De Silva Nishadi"/>
        </authorList>
    </citation>
    <scope>NUCLEOTIDE SEQUENCE [LARGE SCALE GENOMIC DNA]</scope>
    <source>
        <strain evidence="3">R28058</strain>
    </source>
</reference>
<gene>
    <name evidence="2" type="ORF">ATCC9714_26911</name>
    <name evidence="3" type="ORF">R28058_24181</name>
</gene>
<dbReference type="PATRIC" id="fig|1505.7.peg.2630"/>
<dbReference type="Proteomes" id="UP000049127">
    <property type="component" value="Unassembled WGS sequence"/>
</dbReference>